<proteinExistence type="predicted"/>
<dbReference type="EMBL" id="HACA01020739">
    <property type="protein sequence ID" value="CDW38100.1"/>
    <property type="molecule type" value="Transcribed_RNA"/>
</dbReference>
<sequence>LNTMKRKQKGQNLIQLSNFKLFSPAGVYYSQDTWVKIFLNICTYHVRSTRFDDIATILLKNTTLSENE</sequence>
<organism evidence="1">
    <name type="scientific">Lepeophtheirus salmonis</name>
    <name type="common">Salmon louse</name>
    <name type="synonym">Caligus salmonis</name>
    <dbReference type="NCBI Taxonomy" id="72036"/>
    <lineage>
        <taxon>Eukaryota</taxon>
        <taxon>Metazoa</taxon>
        <taxon>Ecdysozoa</taxon>
        <taxon>Arthropoda</taxon>
        <taxon>Crustacea</taxon>
        <taxon>Multicrustacea</taxon>
        <taxon>Hexanauplia</taxon>
        <taxon>Copepoda</taxon>
        <taxon>Siphonostomatoida</taxon>
        <taxon>Caligidae</taxon>
        <taxon>Lepeophtheirus</taxon>
    </lineage>
</organism>
<evidence type="ECO:0000313" key="1">
    <source>
        <dbReference type="EMBL" id="CDW38100.1"/>
    </source>
</evidence>
<accession>A0A0K2UJ69</accession>
<protein>
    <submittedName>
        <fullName evidence="1">Uncharacterized protein</fullName>
    </submittedName>
</protein>
<feature type="non-terminal residue" evidence="1">
    <location>
        <position position="1"/>
    </location>
</feature>
<name>A0A0K2UJ69_LEPSM</name>
<dbReference type="AlphaFoldDB" id="A0A0K2UJ69"/>
<reference evidence="1" key="1">
    <citation type="submission" date="2014-05" db="EMBL/GenBank/DDBJ databases">
        <authorList>
            <person name="Chronopoulou M."/>
        </authorList>
    </citation>
    <scope>NUCLEOTIDE SEQUENCE</scope>
    <source>
        <tissue evidence="1">Whole organism</tissue>
    </source>
</reference>